<dbReference type="InterPro" id="IPR002491">
    <property type="entry name" value="ABC_transptr_periplasmic_BD"/>
</dbReference>
<dbReference type="SUPFAM" id="SSF53807">
    <property type="entry name" value="Helical backbone' metal receptor"/>
    <property type="match status" value="1"/>
</dbReference>
<protein>
    <submittedName>
        <fullName evidence="2">Periplasmic binding protein</fullName>
    </submittedName>
</protein>
<proteinExistence type="predicted"/>
<accession>A0A124FM46</accession>
<organism evidence="2 3">
    <name type="scientific">Methanothrix harundinacea</name>
    <dbReference type="NCBI Taxonomy" id="301375"/>
    <lineage>
        <taxon>Archaea</taxon>
        <taxon>Methanobacteriati</taxon>
        <taxon>Methanobacteriota</taxon>
        <taxon>Stenosarchaea group</taxon>
        <taxon>Methanomicrobia</taxon>
        <taxon>Methanotrichales</taxon>
        <taxon>Methanotrichaceae</taxon>
        <taxon>Methanothrix</taxon>
    </lineage>
</organism>
<dbReference type="Gene3D" id="3.40.50.1980">
    <property type="entry name" value="Nitrogenase molybdenum iron protein domain"/>
    <property type="match status" value="2"/>
</dbReference>
<dbReference type="PANTHER" id="PTHR30535:SF34">
    <property type="entry name" value="MOLYBDATE-BINDING PROTEIN MOLA"/>
    <property type="match status" value="1"/>
</dbReference>
<evidence type="ECO:0000259" key="1">
    <source>
        <dbReference type="PROSITE" id="PS50983"/>
    </source>
</evidence>
<feature type="domain" description="Fe/B12 periplasmic-binding" evidence="1">
    <location>
        <begin position="44"/>
        <end position="352"/>
    </location>
</feature>
<evidence type="ECO:0000313" key="3">
    <source>
        <dbReference type="Proteomes" id="UP000057043"/>
    </source>
</evidence>
<dbReference type="PROSITE" id="PS50983">
    <property type="entry name" value="FE_B12_PBP"/>
    <property type="match status" value="1"/>
</dbReference>
<comment type="caution">
    <text evidence="2">The sequence shown here is derived from an EMBL/GenBank/DDBJ whole genome shotgun (WGS) entry which is preliminary data.</text>
</comment>
<sequence>MDLLRFCMLAACLCLISGAICADEYRTVTDMLGRTVEVPTSIDRVVAIDDGFVEGIMYRFGIQDEIVALGAPCCSKEYSYSFETVDGKSYEFENGMNTVRYLMPHLVDMPVLVEGANAVNYETLVSLDPDVVFLREGSWAFSAGSDEHIQKTIETIESLGIPLIILVGPPYQKEQSVDHIGDEIRLVGEVFSRQEDADDLASYLESQMGEIRSRTEDVPENEKPRVMQLGLSPRARDGGGAGMAWGLDTIESYFIEEIANAKNAYEGTGAFVVVSTEHILNMDPDVIVLPTAQGYHPASELYTAPYYQNLQELSAIKNQRVYALPWTPYNWAKRLEYPIEAMIIAKACYPELFNDIKVHEWVLEFYQNVYGVDEETAIGLRSAQWLDWTVEEDF</sequence>
<dbReference type="InterPro" id="IPR050902">
    <property type="entry name" value="ABC_Transporter_SBP"/>
</dbReference>
<reference evidence="2 3" key="1">
    <citation type="journal article" date="2015" name="MBio">
        <title>Genome-Resolved Metagenomic Analysis Reveals Roles for Candidate Phyla and Other Microbial Community Members in Biogeochemical Transformations in Oil Reservoirs.</title>
        <authorList>
            <person name="Hu P."/>
            <person name="Tom L."/>
            <person name="Singh A."/>
            <person name="Thomas B.C."/>
            <person name="Baker B.J."/>
            <person name="Piceno Y.M."/>
            <person name="Andersen G.L."/>
            <person name="Banfield J.F."/>
        </authorList>
    </citation>
    <scope>NUCLEOTIDE SEQUENCE [LARGE SCALE GENOMIC DNA]</scope>
    <source>
        <strain evidence="2">57_489</strain>
    </source>
</reference>
<name>A0A124FM46_9EURY</name>
<dbReference type="PANTHER" id="PTHR30535">
    <property type="entry name" value="VITAMIN B12-BINDING PROTEIN"/>
    <property type="match status" value="1"/>
</dbReference>
<evidence type="ECO:0000313" key="2">
    <source>
        <dbReference type="EMBL" id="KUK43603.1"/>
    </source>
</evidence>
<dbReference type="Proteomes" id="UP000057043">
    <property type="component" value="Unassembled WGS sequence"/>
</dbReference>
<dbReference type="EMBL" id="LGFT01000061">
    <property type="protein sequence ID" value="KUK43603.1"/>
    <property type="molecule type" value="Genomic_DNA"/>
</dbReference>
<dbReference type="PATRIC" id="fig|301375.7.peg.177"/>
<gene>
    <name evidence="2" type="ORF">XD72_2018</name>
</gene>
<dbReference type="AlphaFoldDB" id="A0A124FM46"/>
<dbReference type="Pfam" id="PF01497">
    <property type="entry name" value="Peripla_BP_2"/>
    <property type="match status" value="1"/>
</dbReference>